<sequence length="694" mass="72700">MAPTNSNCFVVQPRTTTLTDFVGYSMLIDRAAGITDTASMDDFLLARFDNNTGYISGFRSFFGCPNWNGNNQRYHMSFYQGELIYLAQNTPNPCPPPPTPTPNTQLCRSTCLSARQSLQDIFNNPSVCSEIISQSSTVATNRAVTLSNYQQICTQLPNTNNCLQAISLERNTCGFLASKDATAYCRDGSGKGALTNDPCCTVFLSKVAAGTTSNSNNGSGNGNSGSTNSNNGTGNTNSGSSNTNNGPVGANGGKGDPNNGSVNGNNGSGNNGNNGSGNNGNNGSGNTNNEGKAGVENPGTGGNSGTDPSANGINAGSTTNGTMPGANGSTSAASGISGGSQNSGMGMTATTIAIVVGLLGGLVIIVALYMFIAYRNKRGQKQAGGNDTGNSAMAAIRTGGANKSGREDGNQSPENIFAPRQRGPSADPILPNAAASGVGGYSFPTDGARGNGGMSEYLDFDYASMGEGKLSATGEYWMKEDNELFEDGNKNRESRLTQQDKSRGQSLYSAMRESVNYNQSRSNNFASIYSEAFSSGVDRQTTMNSMAYNLTSEFEPEYRPVSYAYPSNKSQFADGVDMNQSALGVEDAGLFKVKVLFQYEKDMEDELSLRPGDIGELVSSKYPSCILIRDCSVTVTNLFDDGWASGVIGGQSGAFPLACVVPLGEAEPSIVSDSTRMSVLKRRSSINSNQISFQ</sequence>
<feature type="compositionally biased region" description="Low complexity" evidence="3">
    <location>
        <begin position="211"/>
        <end position="246"/>
    </location>
</feature>
<evidence type="ECO:0000259" key="5">
    <source>
        <dbReference type="PROSITE" id="PS50002"/>
    </source>
</evidence>
<reference evidence="6 7" key="1">
    <citation type="journal article" date="2019" name="Sci. Rep.">
        <title>Comparative genomics of chytrid fungi reveal insights into the obligate biotrophic and pathogenic lifestyle of Synchytrium endobioticum.</title>
        <authorList>
            <person name="van de Vossenberg B.T.L.H."/>
            <person name="Warris S."/>
            <person name="Nguyen H.D.T."/>
            <person name="van Gent-Pelzer M.P.E."/>
            <person name="Joly D.L."/>
            <person name="van de Geest H.C."/>
            <person name="Bonants P.J.M."/>
            <person name="Smith D.S."/>
            <person name="Levesque C.A."/>
            <person name="van der Lee T.A.J."/>
        </authorList>
    </citation>
    <scope>NUCLEOTIDE SEQUENCE [LARGE SCALE GENOMIC DNA]</scope>
    <source>
        <strain evidence="6 7">CBS 675.73</strain>
    </source>
</reference>
<dbReference type="OrthoDB" id="5595608at2759"/>
<feature type="region of interest" description="Disordered" evidence="3">
    <location>
        <begin position="488"/>
        <end position="507"/>
    </location>
</feature>
<keyword evidence="1 2" id="KW-0728">SH3 domain</keyword>
<feature type="domain" description="SH3" evidence="5">
    <location>
        <begin position="588"/>
        <end position="665"/>
    </location>
</feature>
<evidence type="ECO:0000313" key="7">
    <source>
        <dbReference type="Proteomes" id="UP000320333"/>
    </source>
</evidence>
<dbReference type="Proteomes" id="UP000320333">
    <property type="component" value="Unassembled WGS sequence"/>
</dbReference>
<feature type="compositionally biased region" description="Polar residues" evidence="3">
    <location>
        <begin position="305"/>
        <end position="322"/>
    </location>
</feature>
<keyword evidence="4" id="KW-0472">Membrane</keyword>
<dbReference type="SMART" id="SM00326">
    <property type="entry name" value="SH3"/>
    <property type="match status" value="1"/>
</dbReference>
<dbReference type="AlphaFoldDB" id="A0A507FQ79"/>
<evidence type="ECO:0000256" key="1">
    <source>
        <dbReference type="ARBA" id="ARBA00022443"/>
    </source>
</evidence>
<dbReference type="PROSITE" id="PS50002">
    <property type="entry name" value="SH3"/>
    <property type="match status" value="1"/>
</dbReference>
<dbReference type="SUPFAM" id="SSF50044">
    <property type="entry name" value="SH3-domain"/>
    <property type="match status" value="1"/>
</dbReference>
<feature type="compositionally biased region" description="Basic and acidic residues" evidence="3">
    <location>
        <begin position="488"/>
        <end position="503"/>
    </location>
</feature>
<evidence type="ECO:0000256" key="2">
    <source>
        <dbReference type="PROSITE-ProRule" id="PRU00192"/>
    </source>
</evidence>
<feature type="region of interest" description="Disordered" evidence="3">
    <location>
        <begin position="399"/>
        <end position="431"/>
    </location>
</feature>
<dbReference type="Gene3D" id="2.30.30.40">
    <property type="entry name" value="SH3 Domains"/>
    <property type="match status" value="1"/>
</dbReference>
<feature type="compositionally biased region" description="Low complexity" evidence="3">
    <location>
        <begin position="325"/>
        <end position="341"/>
    </location>
</feature>
<evidence type="ECO:0000256" key="3">
    <source>
        <dbReference type="SAM" id="MobiDB-lite"/>
    </source>
</evidence>
<keyword evidence="4" id="KW-0812">Transmembrane</keyword>
<dbReference type="InterPro" id="IPR001452">
    <property type="entry name" value="SH3_domain"/>
</dbReference>
<dbReference type="EMBL" id="QEAP01000015">
    <property type="protein sequence ID" value="TPX77735.1"/>
    <property type="molecule type" value="Genomic_DNA"/>
</dbReference>
<organism evidence="6 7">
    <name type="scientific">Chytriomyces confervae</name>
    <dbReference type="NCBI Taxonomy" id="246404"/>
    <lineage>
        <taxon>Eukaryota</taxon>
        <taxon>Fungi</taxon>
        <taxon>Fungi incertae sedis</taxon>
        <taxon>Chytridiomycota</taxon>
        <taxon>Chytridiomycota incertae sedis</taxon>
        <taxon>Chytridiomycetes</taxon>
        <taxon>Chytridiales</taxon>
        <taxon>Chytriomycetaceae</taxon>
        <taxon>Chytriomyces</taxon>
    </lineage>
</organism>
<feature type="transmembrane region" description="Helical" evidence="4">
    <location>
        <begin position="352"/>
        <end position="372"/>
    </location>
</feature>
<protein>
    <recommendedName>
        <fullName evidence="5">SH3 domain-containing protein</fullName>
    </recommendedName>
</protein>
<name>A0A507FQ79_9FUNG</name>
<gene>
    <name evidence="6" type="ORF">CcCBS67573_g01013</name>
</gene>
<comment type="caution">
    <text evidence="6">The sequence shown here is derived from an EMBL/GenBank/DDBJ whole genome shotgun (WGS) entry which is preliminary data.</text>
</comment>
<keyword evidence="4" id="KW-1133">Transmembrane helix</keyword>
<evidence type="ECO:0000313" key="6">
    <source>
        <dbReference type="EMBL" id="TPX77735.1"/>
    </source>
</evidence>
<dbReference type="InterPro" id="IPR036028">
    <property type="entry name" value="SH3-like_dom_sf"/>
</dbReference>
<feature type="compositionally biased region" description="Gly residues" evidence="3">
    <location>
        <begin position="266"/>
        <end position="283"/>
    </location>
</feature>
<feature type="region of interest" description="Disordered" evidence="3">
    <location>
        <begin position="211"/>
        <end position="341"/>
    </location>
</feature>
<evidence type="ECO:0000256" key="4">
    <source>
        <dbReference type="SAM" id="Phobius"/>
    </source>
</evidence>
<accession>A0A507FQ79</accession>
<keyword evidence="7" id="KW-1185">Reference proteome</keyword>
<proteinExistence type="predicted"/>